<evidence type="ECO:0000313" key="1">
    <source>
        <dbReference type="EMBL" id="KAJ1110082.1"/>
    </source>
</evidence>
<accession>A0AAV7N284</accession>
<evidence type="ECO:0000313" key="2">
    <source>
        <dbReference type="Proteomes" id="UP001066276"/>
    </source>
</evidence>
<proteinExistence type="predicted"/>
<gene>
    <name evidence="1" type="ORF">NDU88_007437</name>
</gene>
<protein>
    <submittedName>
        <fullName evidence="1">Uncharacterized protein</fullName>
    </submittedName>
</protein>
<dbReference type="EMBL" id="JANPWB010000013">
    <property type="protein sequence ID" value="KAJ1110082.1"/>
    <property type="molecule type" value="Genomic_DNA"/>
</dbReference>
<reference evidence="1" key="1">
    <citation type="journal article" date="2022" name="bioRxiv">
        <title>Sequencing and chromosome-scale assembly of the giantPleurodeles waltlgenome.</title>
        <authorList>
            <person name="Brown T."/>
            <person name="Elewa A."/>
            <person name="Iarovenko S."/>
            <person name="Subramanian E."/>
            <person name="Araus A.J."/>
            <person name="Petzold A."/>
            <person name="Susuki M."/>
            <person name="Suzuki K.-i.T."/>
            <person name="Hayashi T."/>
            <person name="Toyoda A."/>
            <person name="Oliveira C."/>
            <person name="Osipova E."/>
            <person name="Leigh N.D."/>
            <person name="Simon A."/>
            <person name="Yun M.H."/>
        </authorList>
    </citation>
    <scope>NUCLEOTIDE SEQUENCE</scope>
    <source>
        <strain evidence="1">20211129_DDA</strain>
        <tissue evidence="1">Liver</tissue>
    </source>
</reference>
<comment type="caution">
    <text evidence="1">The sequence shown here is derived from an EMBL/GenBank/DDBJ whole genome shotgun (WGS) entry which is preliminary data.</text>
</comment>
<organism evidence="1 2">
    <name type="scientific">Pleurodeles waltl</name>
    <name type="common">Iberian ribbed newt</name>
    <dbReference type="NCBI Taxonomy" id="8319"/>
    <lineage>
        <taxon>Eukaryota</taxon>
        <taxon>Metazoa</taxon>
        <taxon>Chordata</taxon>
        <taxon>Craniata</taxon>
        <taxon>Vertebrata</taxon>
        <taxon>Euteleostomi</taxon>
        <taxon>Amphibia</taxon>
        <taxon>Batrachia</taxon>
        <taxon>Caudata</taxon>
        <taxon>Salamandroidea</taxon>
        <taxon>Salamandridae</taxon>
        <taxon>Pleurodelinae</taxon>
        <taxon>Pleurodeles</taxon>
    </lineage>
</organism>
<name>A0AAV7N284_PLEWA</name>
<sequence>MSKGCTQQQRRMTLGCREGYPSFQKEAKDAQDGARSSVSSRGLSQMDLDINVIESYSMPYLRKLCRERGLKIPEGYLEFEYLIAHKAWEEARRMQAAPQEESKEDYFTTAENTKHRLYLTLESGTHEGDGHEKEEGN</sequence>
<dbReference type="AlphaFoldDB" id="A0AAV7N284"/>
<dbReference type="Proteomes" id="UP001066276">
    <property type="component" value="Chromosome 9"/>
</dbReference>
<keyword evidence="2" id="KW-1185">Reference proteome</keyword>